<evidence type="ECO:0000256" key="10">
    <source>
        <dbReference type="ARBA" id="ARBA00023242"/>
    </source>
</evidence>
<dbReference type="PANTHER" id="PTHR23198">
    <property type="entry name" value="NUCLEOPORIN"/>
    <property type="match status" value="1"/>
</dbReference>
<dbReference type="Proteomes" id="UP000681722">
    <property type="component" value="Unassembled WGS sequence"/>
</dbReference>
<dbReference type="SUPFAM" id="SSF82215">
    <property type="entry name" value="C-terminal autoproteolytic domain of nucleoporin nup98"/>
    <property type="match status" value="1"/>
</dbReference>
<protein>
    <recommendedName>
        <fullName evidence="4">Nuclear pore complex protein Nup98-Nup96</fullName>
    </recommendedName>
</protein>
<dbReference type="Gene3D" id="3.30.1610.10">
    <property type="entry name" value="Peptidase S59, nucleoporin"/>
    <property type="match status" value="1"/>
</dbReference>
<gene>
    <name evidence="12" type="ORF">GPM918_LOCUS6388</name>
    <name evidence="13" type="ORF">SRO942_LOCUS6388</name>
</gene>
<evidence type="ECO:0000256" key="2">
    <source>
        <dbReference type="ARBA" id="ARBA00004620"/>
    </source>
</evidence>
<keyword evidence="6" id="KW-0509">mRNA transport</keyword>
<dbReference type="GO" id="GO:0051028">
    <property type="term" value="P:mRNA transport"/>
    <property type="evidence" value="ECO:0007669"/>
    <property type="project" value="UniProtKB-KW"/>
</dbReference>
<evidence type="ECO:0000256" key="5">
    <source>
        <dbReference type="ARBA" id="ARBA00022448"/>
    </source>
</evidence>
<sequence>MFGLQQSTPNANFFSTPNNTSRSTANFSFGGSNQNAALTSTPLQPTSLSTTFSLAGPTSNTFGATTAPTTNGSIHKFEPVSGTDKITKNNTQQQIRTKIFNISAMTVYEKKSMEELRFEDYSDNRKFSNLLQPIQSNITGATPAFSTSTTNLFNSNSAQQPTLNSALFNKPNTTSVLTANVLLFQPFSFNNPMLTATTTSSSPFGLGSTTTTAPFGSPQASTTSVFAFGQPSTSTAAPLFGGTISTPSINLGSSALNSNTSAAPSTLAFNFSTPKTATATASTFTFNSGLPPTQPTLSLFAQPTTSNMFSQQQPTVPSIFSTNTAPSTNSLFSTQSQQQVATSAYTMQQQTPSQTRTQIQLFQTMLNVQPFNNELNFLAKTIKPSVNFDRNRIRTAPEQEQSQQHAPLFPSFLKPNSTLTPHNNNTNTNTTFNGLSSTTFNSSSNLTFTIGQKRKLADTFLDEIDDDATFKANASLTTPKRPRVLDMNKIRTAVLGGDNTNQEQQSISVTNGYHSNIERATTTINNKNNGLDFSNSFNTTHSTSLSVSNGWKKFATYDDYIASKQKQTPHTNGYHHHSPHRLNEEIITNGDSNHHNGTLKNGENDREDRRKQLDIISTRPDYTYESLTNEYTYDDEYKRYRIKNLKITRKNYGSIEFPGWTDVTQLNLDETVTIGWKEICAYPYEDNKPEVGLGLNKPAIVVLYRVYPSCGQRSIDGTTNQLITDPDKLLSIDYPTIIKEQTQKMNVKFIDYDIYSGTWTFQVPHF</sequence>
<keyword evidence="14" id="KW-1185">Reference proteome</keyword>
<evidence type="ECO:0000313" key="12">
    <source>
        <dbReference type="EMBL" id="CAF0857129.1"/>
    </source>
</evidence>
<dbReference type="GO" id="GO:0006405">
    <property type="term" value="P:RNA export from nucleus"/>
    <property type="evidence" value="ECO:0007669"/>
    <property type="project" value="TreeGrafter"/>
</dbReference>
<organism evidence="12 14">
    <name type="scientific">Didymodactylos carnosus</name>
    <dbReference type="NCBI Taxonomy" id="1234261"/>
    <lineage>
        <taxon>Eukaryota</taxon>
        <taxon>Metazoa</taxon>
        <taxon>Spiralia</taxon>
        <taxon>Gnathifera</taxon>
        <taxon>Rotifera</taxon>
        <taxon>Eurotatoria</taxon>
        <taxon>Bdelloidea</taxon>
        <taxon>Philodinida</taxon>
        <taxon>Philodinidae</taxon>
        <taxon>Didymodactylos</taxon>
    </lineage>
</organism>
<dbReference type="GO" id="GO:0008139">
    <property type="term" value="F:nuclear localization sequence binding"/>
    <property type="evidence" value="ECO:0007669"/>
    <property type="project" value="TreeGrafter"/>
</dbReference>
<dbReference type="AlphaFoldDB" id="A0A813WX44"/>
<dbReference type="EMBL" id="CAJOBC010000981">
    <property type="protein sequence ID" value="CAF3644842.1"/>
    <property type="molecule type" value="Genomic_DNA"/>
</dbReference>
<accession>A0A813WX44</accession>
<dbReference type="Gene3D" id="1.10.10.2360">
    <property type="match status" value="1"/>
</dbReference>
<evidence type="ECO:0000313" key="14">
    <source>
        <dbReference type="Proteomes" id="UP000663829"/>
    </source>
</evidence>
<name>A0A813WX44_9BILA</name>
<dbReference type="FunFam" id="1.10.10.2360:FF:000001">
    <property type="entry name" value="Nuclear pore complex protein Nup98-Nup96"/>
    <property type="match status" value="1"/>
</dbReference>
<dbReference type="GO" id="GO:0000973">
    <property type="term" value="P:post-transcriptional tethering of RNA polymerase II gene DNA at nuclear periphery"/>
    <property type="evidence" value="ECO:0007669"/>
    <property type="project" value="TreeGrafter"/>
</dbReference>
<dbReference type="InterPro" id="IPR007230">
    <property type="entry name" value="Nup98_auto-Pept-S59_dom"/>
</dbReference>
<dbReference type="PANTHER" id="PTHR23198:SF6">
    <property type="entry name" value="NUCLEAR PORE COMPLEX PROTEIN NUP98-NUP96"/>
    <property type="match status" value="1"/>
</dbReference>
<keyword evidence="8" id="KW-0811">Translocation</keyword>
<dbReference type="GO" id="GO:0017056">
    <property type="term" value="F:structural constituent of nuclear pore"/>
    <property type="evidence" value="ECO:0007669"/>
    <property type="project" value="InterPro"/>
</dbReference>
<dbReference type="Proteomes" id="UP000663829">
    <property type="component" value="Unassembled WGS sequence"/>
</dbReference>
<evidence type="ECO:0000313" key="13">
    <source>
        <dbReference type="EMBL" id="CAF3644842.1"/>
    </source>
</evidence>
<keyword evidence="10" id="KW-0539">Nucleus</keyword>
<evidence type="ECO:0000256" key="7">
    <source>
        <dbReference type="ARBA" id="ARBA00022927"/>
    </source>
</evidence>
<dbReference type="GO" id="GO:0034398">
    <property type="term" value="P:telomere tethering at nuclear periphery"/>
    <property type="evidence" value="ECO:0007669"/>
    <property type="project" value="TreeGrafter"/>
</dbReference>
<evidence type="ECO:0000256" key="3">
    <source>
        <dbReference type="ARBA" id="ARBA00008926"/>
    </source>
</evidence>
<dbReference type="Pfam" id="PF04096">
    <property type="entry name" value="Nucleoporin2"/>
    <property type="match status" value="1"/>
</dbReference>
<dbReference type="OrthoDB" id="3797628at2759"/>
<dbReference type="PROSITE" id="PS51434">
    <property type="entry name" value="NUP_C"/>
    <property type="match status" value="1"/>
</dbReference>
<evidence type="ECO:0000256" key="9">
    <source>
        <dbReference type="ARBA" id="ARBA00023132"/>
    </source>
</evidence>
<proteinExistence type="inferred from homology"/>
<evidence type="ECO:0000256" key="8">
    <source>
        <dbReference type="ARBA" id="ARBA00023010"/>
    </source>
</evidence>
<dbReference type="GO" id="GO:0003723">
    <property type="term" value="F:RNA binding"/>
    <property type="evidence" value="ECO:0007669"/>
    <property type="project" value="TreeGrafter"/>
</dbReference>
<dbReference type="InterPro" id="IPR036903">
    <property type="entry name" value="Nup98_auto-Pept-S59_dom_sf"/>
</dbReference>
<keyword evidence="5" id="KW-0813">Transport</keyword>
<keyword evidence="7" id="KW-0653">Protein transport</keyword>
<evidence type="ECO:0000259" key="11">
    <source>
        <dbReference type="PROSITE" id="PS51434"/>
    </source>
</evidence>
<dbReference type="Pfam" id="PF21240">
    <property type="entry name" value="Nup98_GLEBS"/>
    <property type="match status" value="1"/>
</dbReference>
<feature type="domain" description="Peptidase S59" evidence="11">
    <location>
        <begin position="619"/>
        <end position="766"/>
    </location>
</feature>
<dbReference type="EMBL" id="CAJNOQ010000981">
    <property type="protein sequence ID" value="CAF0857129.1"/>
    <property type="molecule type" value="Genomic_DNA"/>
</dbReference>
<evidence type="ECO:0000256" key="4">
    <source>
        <dbReference type="ARBA" id="ARBA00013472"/>
    </source>
</evidence>
<dbReference type="InterPro" id="IPR037665">
    <property type="entry name" value="Nucleoporin_S59-like"/>
</dbReference>
<keyword evidence="9" id="KW-0906">Nuclear pore complex</keyword>
<dbReference type="GO" id="GO:0006606">
    <property type="term" value="P:protein import into nucleus"/>
    <property type="evidence" value="ECO:0007669"/>
    <property type="project" value="TreeGrafter"/>
</dbReference>
<reference evidence="12" key="1">
    <citation type="submission" date="2021-02" db="EMBL/GenBank/DDBJ databases">
        <authorList>
            <person name="Nowell W R."/>
        </authorList>
    </citation>
    <scope>NUCLEOTIDE SEQUENCE</scope>
</reference>
<dbReference type="GO" id="GO:0031965">
    <property type="term" value="C:nuclear membrane"/>
    <property type="evidence" value="ECO:0007669"/>
    <property type="project" value="UniProtKB-SubCell"/>
</dbReference>
<evidence type="ECO:0000256" key="1">
    <source>
        <dbReference type="ARBA" id="ARBA00004567"/>
    </source>
</evidence>
<comment type="subcellular location">
    <subcellularLocation>
        <location evidence="2">Nucleus membrane</location>
        <topology evidence="2">Peripheral membrane protein</topology>
        <orientation evidence="2">Nucleoplasmic side</orientation>
    </subcellularLocation>
    <subcellularLocation>
        <location evidence="1">Nucleus</location>
        <location evidence="1">Nuclear pore complex</location>
    </subcellularLocation>
</comment>
<evidence type="ECO:0000256" key="6">
    <source>
        <dbReference type="ARBA" id="ARBA00022816"/>
    </source>
</evidence>
<comment type="caution">
    <text evidence="12">The sequence shown here is derived from an EMBL/GenBank/DDBJ whole genome shotgun (WGS) entry which is preliminary data.</text>
</comment>
<comment type="similarity">
    <text evidence="3">Belongs to the nucleoporin GLFG family.</text>
</comment>
<dbReference type="GO" id="GO:0044614">
    <property type="term" value="C:nuclear pore cytoplasmic filaments"/>
    <property type="evidence" value="ECO:0007669"/>
    <property type="project" value="TreeGrafter"/>
</dbReference>